<accession>A0A8S1LG81</accession>
<comment type="caution">
    <text evidence="1">The sequence shown here is derived from an EMBL/GenBank/DDBJ whole genome shotgun (WGS) entry which is preliminary data.</text>
</comment>
<evidence type="ECO:0000313" key="2">
    <source>
        <dbReference type="Proteomes" id="UP000688137"/>
    </source>
</evidence>
<dbReference type="EMBL" id="CAJJDM010000038">
    <property type="protein sequence ID" value="CAD8066697.1"/>
    <property type="molecule type" value="Genomic_DNA"/>
</dbReference>
<proteinExistence type="predicted"/>
<evidence type="ECO:0000313" key="1">
    <source>
        <dbReference type="EMBL" id="CAD8066697.1"/>
    </source>
</evidence>
<name>A0A8S1LG81_PARPR</name>
<organism evidence="1 2">
    <name type="scientific">Paramecium primaurelia</name>
    <dbReference type="NCBI Taxonomy" id="5886"/>
    <lineage>
        <taxon>Eukaryota</taxon>
        <taxon>Sar</taxon>
        <taxon>Alveolata</taxon>
        <taxon>Ciliophora</taxon>
        <taxon>Intramacronucleata</taxon>
        <taxon>Oligohymenophorea</taxon>
        <taxon>Peniculida</taxon>
        <taxon>Parameciidae</taxon>
        <taxon>Paramecium</taxon>
    </lineage>
</organism>
<sequence>MSMAQYKKDQRCRGCVLQRQMNRSRLILFKQNFSHLR</sequence>
<dbReference type="Proteomes" id="UP000688137">
    <property type="component" value="Unassembled WGS sequence"/>
</dbReference>
<keyword evidence="2" id="KW-1185">Reference proteome</keyword>
<protein>
    <submittedName>
        <fullName evidence="1">Uncharacterized protein</fullName>
    </submittedName>
</protein>
<gene>
    <name evidence="1" type="ORF">PPRIM_AZ9-3.1.T0390251</name>
</gene>
<reference evidence="1" key="1">
    <citation type="submission" date="2021-01" db="EMBL/GenBank/DDBJ databases">
        <authorList>
            <consortium name="Genoscope - CEA"/>
            <person name="William W."/>
        </authorList>
    </citation>
    <scope>NUCLEOTIDE SEQUENCE</scope>
</reference>
<dbReference type="AlphaFoldDB" id="A0A8S1LG81"/>